<dbReference type="EMBL" id="CP058649">
    <property type="protein sequence ID" value="QUI24565.1"/>
    <property type="molecule type" value="Genomic_DNA"/>
</dbReference>
<dbReference type="InterPro" id="IPR011608">
    <property type="entry name" value="PRD"/>
</dbReference>
<evidence type="ECO:0000313" key="10">
    <source>
        <dbReference type="Proteomes" id="UP000683246"/>
    </source>
</evidence>
<sequence>MYYLNKRQIEIISYLLEINNPVSVKDVAKNFKVSVRTVRYDLELIDDWLNENNATLVKIPNQGIKLKVPADRTLLLEKLKFLSIENRVLSDRERIRYIVLELITAERALTIEALSEHLYLSRNTVIKILKDVKTYLQTNGLDIEKIRGKGMVITGPETIKRNLMLELFLDTVSINNVLLSVKNRDMYEELIELWENNYKTLSMKHVEEVFALLLHLENEHEFYLTDIALTRLVFYLTISINRLQHGHSVKESKPQIREEKEYQIARLIVQALDQYDVVFDEAEIDEIAIYLVGSKSSSTINELKNITLTESFSDEVIASTMHIVKYFERELKLEFSSDMQLVNGLALHIKSASSRIKNKRKIENKYIHQIKEKYPLVFQIARESVIYLETLYNMHIDDEEIGYITLHIRAAYERLSCKESRASALVICTEGISILSILTTKLKEVLPELNIIETCSVYDYEKYKKDIDMVITTSDFKLGNIDVIKVSPFLENDEIYEIRQFIIRLNKFRQIYKYSKDKHILGGKVVMLQDVLNEEMMALDVQVDNWEDAIIKAGDLLVKKGFVEQAYIDNMVNAVKDLGPYIVIMPGVAFAHARPDQSVKETCMSMITLKEPVNFGSEQNDPVSIVFAFGAPNNNEHLNALQDLAKFLSVEKNINLLKEVKDKQLILDKIFE</sequence>
<dbReference type="InterPro" id="IPR007737">
    <property type="entry name" value="Mga_HTH"/>
</dbReference>
<feature type="domain" description="PRD" evidence="8">
    <location>
        <begin position="200"/>
        <end position="301"/>
    </location>
</feature>
<dbReference type="Gene3D" id="1.10.1790.10">
    <property type="entry name" value="PRD domain"/>
    <property type="match status" value="2"/>
</dbReference>
<keyword evidence="10" id="KW-1185">Reference proteome</keyword>
<keyword evidence="4" id="KW-0010">Activator</keyword>
<dbReference type="CDD" id="cd00211">
    <property type="entry name" value="PTS_IIA_fru"/>
    <property type="match status" value="1"/>
</dbReference>
<dbReference type="PANTHER" id="PTHR30185:SF18">
    <property type="entry name" value="TRANSCRIPTIONAL REGULATOR MTLR"/>
    <property type="match status" value="1"/>
</dbReference>
<evidence type="ECO:0000256" key="3">
    <source>
        <dbReference type="ARBA" id="ARBA00023015"/>
    </source>
</evidence>
<gene>
    <name evidence="9" type="ORF">HZI73_20660</name>
</gene>
<proteinExistence type="predicted"/>
<protein>
    <submittedName>
        <fullName evidence="9">BglG family transcription antiterminator</fullName>
    </submittedName>
</protein>
<evidence type="ECO:0000256" key="1">
    <source>
        <dbReference type="ARBA" id="ARBA00022679"/>
    </source>
</evidence>
<dbReference type="InterPro" id="IPR036095">
    <property type="entry name" value="PTS_EIIB-like_sf"/>
</dbReference>
<dbReference type="PROSITE" id="PS51094">
    <property type="entry name" value="PTS_EIIA_TYPE_2"/>
    <property type="match status" value="1"/>
</dbReference>
<dbReference type="InterPro" id="IPR013196">
    <property type="entry name" value="HTH_11"/>
</dbReference>
<dbReference type="AlphaFoldDB" id="A0A8J8SI57"/>
<dbReference type="Proteomes" id="UP000683246">
    <property type="component" value="Chromosome"/>
</dbReference>
<dbReference type="InterPro" id="IPR036390">
    <property type="entry name" value="WH_DNA-bd_sf"/>
</dbReference>
<dbReference type="InterPro" id="IPR050661">
    <property type="entry name" value="BglG_antiterminators"/>
</dbReference>
<organism evidence="9 10">
    <name type="scientific">Vallitalea pronyensis</name>
    <dbReference type="NCBI Taxonomy" id="1348613"/>
    <lineage>
        <taxon>Bacteria</taxon>
        <taxon>Bacillati</taxon>
        <taxon>Bacillota</taxon>
        <taxon>Clostridia</taxon>
        <taxon>Lachnospirales</taxon>
        <taxon>Vallitaleaceae</taxon>
        <taxon>Vallitalea</taxon>
    </lineage>
</organism>
<dbReference type="GO" id="GO:0008982">
    <property type="term" value="F:protein-N(PI)-phosphohistidine-sugar phosphotransferase activity"/>
    <property type="evidence" value="ECO:0007669"/>
    <property type="project" value="InterPro"/>
</dbReference>
<dbReference type="CDD" id="cd05568">
    <property type="entry name" value="PTS_IIB_bgl_like"/>
    <property type="match status" value="1"/>
</dbReference>
<dbReference type="KEGG" id="vpy:HZI73_20660"/>
<dbReference type="Gene3D" id="1.10.10.10">
    <property type="entry name" value="Winged helix-like DNA-binding domain superfamily/Winged helix DNA-binding domain"/>
    <property type="match status" value="2"/>
</dbReference>
<evidence type="ECO:0000313" key="9">
    <source>
        <dbReference type="EMBL" id="QUI24565.1"/>
    </source>
</evidence>
<keyword evidence="5" id="KW-0804">Transcription</keyword>
<name>A0A8J8SI57_9FIRM</name>
<dbReference type="Pfam" id="PF00359">
    <property type="entry name" value="PTS_EIIA_2"/>
    <property type="match status" value="1"/>
</dbReference>
<dbReference type="InterPro" id="IPR013011">
    <property type="entry name" value="PTS_EIIB_2"/>
</dbReference>
<dbReference type="GO" id="GO:0006355">
    <property type="term" value="P:regulation of DNA-templated transcription"/>
    <property type="evidence" value="ECO:0007669"/>
    <property type="project" value="InterPro"/>
</dbReference>
<dbReference type="InterPro" id="IPR016152">
    <property type="entry name" value="PTrfase/Anion_transptr"/>
</dbReference>
<evidence type="ECO:0000256" key="4">
    <source>
        <dbReference type="ARBA" id="ARBA00023159"/>
    </source>
</evidence>
<dbReference type="Gene3D" id="3.40.930.10">
    <property type="entry name" value="Mannitol-specific EII, Chain A"/>
    <property type="match status" value="1"/>
</dbReference>
<dbReference type="InterPro" id="IPR036634">
    <property type="entry name" value="PRD_sf"/>
</dbReference>
<dbReference type="SUPFAM" id="SSF63520">
    <property type="entry name" value="PTS-regulatory domain, PRD"/>
    <property type="match status" value="2"/>
</dbReference>
<dbReference type="Pfam" id="PF00874">
    <property type="entry name" value="PRD"/>
    <property type="match status" value="2"/>
</dbReference>
<dbReference type="Pfam" id="PF08279">
    <property type="entry name" value="HTH_11"/>
    <property type="match status" value="1"/>
</dbReference>
<dbReference type="SUPFAM" id="SSF52794">
    <property type="entry name" value="PTS system IIB component-like"/>
    <property type="match status" value="1"/>
</dbReference>
<accession>A0A8J8SI57</accession>
<dbReference type="Gene3D" id="3.40.50.2300">
    <property type="match status" value="1"/>
</dbReference>
<evidence type="ECO:0000256" key="5">
    <source>
        <dbReference type="ARBA" id="ARBA00023163"/>
    </source>
</evidence>
<dbReference type="PANTHER" id="PTHR30185">
    <property type="entry name" value="CRYPTIC BETA-GLUCOSIDE BGL OPERON ANTITERMINATOR"/>
    <property type="match status" value="1"/>
</dbReference>
<keyword evidence="2" id="KW-0677">Repeat</keyword>
<dbReference type="SUPFAM" id="SSF55804">
    <property type="entry name" value="Phoshotransferase/anion transport protein"/>
    <property type="match status" value="1"/>
</dbReference>
<feature type="domain" description="PRD" evidence="8">
    <location>
        <begin position="311"/>
        <end position="418"/>
    </location>
</feature>
<keyword evidence="1" id="KW-0808">Transferase</keyword>
<dbReference type="SUPFAM" id="SSF46785">
    <property type="entry name" value="Winged helix' DNA-binding domain"/>
    <property type="match status" value="1"/>
</dbReference>
<keyword evidence="3" id="KW-0805">Transcription regulation</keyword>
<evidence type="ECO:0000259" key="8">
    <source>
        <dbReference type="PROSITE" id="PS51372"/>
    </source>
</evidence>
<dbReference type="PROSITE" id="PS51372">
    <property type="entry name" value="PRD_2"/>
    <property type="match status" value="2"/>
</dbReference>
<dbReference type="RefSeq" id="WP_212695258.1">
    <property type="nucleotide sequence ID" value="NZ_CP058649.1"/>
</dbReference>
<dbReference type="GO" id="GO:0009401">
    <property type="term" value="P:phosphoenolpyruvate-dependent sugar phosphotransferase system"/>
    <property type="evidence" value="ECO:0007669"/>
    <property type="project" value="InterPro"/>
</dbReference>
<dbReference type="InterPro" id="IPR036388">
    <property type="entry name" value="WH-like_DNA-bd_sf"/>
</dbReference>
<reference evidence="9" key="1">
    <citation type="submission" date="2020-07" db="EMBL/GenBank/DDBJ databases">
        <title>Vallitalea pronyensis genome.</title>
        <authorList>
            <person name="Postec A."/>
        </authorList>
    </citation>
    <scope>NUCLEOTIDE SEQUENCE</scope>
    <source>
        <strain evidence="9">FatNI3</strain>
    </source>
</reference>
<feature type="domain" description="PTS EIIA type-2" evidence="6">
    <location>
        <begin position="530"/>
        <end position="672"/>
    </location>
</feature>
<feature type="domain" description="PTS EIIB type-2" evidence="7">
    <location>
        <begin position="422"/>
        <end position="510"/>
    </location>
</feature>
<evidence type="ECO:0000259" key="6">
    <source>
        <dbReference type="PROSITE" id="PS51094"/>
    </source>
</evidence>
<dbReference type="PROSITE" id="PS51099">
    <property type="entry name" value="PTS_EIIB_TYPE_2"/>
    <property type="match status" value="1"/>
</dbReference>
<evidence type="ECO:0000259" key="7">
    <source>
        <dbReference type="PROSITE" id="PS51099"/>
    </source>
</evidence>
<evidence type="ECO:0000256" key="2">
    <source>
        <dbReference type="ARBA" id="ARBA00022737"/>
    </source>
</evidence>
<dbReference type="InterPro" id="IPR002178">
    <property type="entry name" value="PTS_EIIA_type-2_dom"/>
</dbReference>
<dbReference type="Pfam" id="PF05043">
    <property type="entry name" value="Mga"/>
    <property type="match status" value="1"/>
</dbReference>